<gene>
    <name evidence="2" type="ORF">KOR34_17750</name>
</gene>
<comment type="caution">
    <text evidence="2">The sequence shown here is derived from an EMBL/GenBank/DDBJ whole genome shotgun (WGS) entry which is preliminary data.</text>
</comment>
<dbReference type="Proteomes" id="UP000316714">
    <property type="component" value="Unassembled WGS sequence"/>
</dbReference>
<feature type="signal peptide" evidence="1">
    <location>
        <begin position="1"/>
        <end position="26"/>
    </location>
</feature>
<evidence type="ECO:0000256" key="1">
    <source>
        <dbReference type="SAM" id="SignalP"/>
    </source>
</evidence>
<accession>A0A5C5VFY1</accession>
<keyword evidence="3" id="KW-1185">Reference proteome</keyword>
<dbReference type="RefSeq" id="WP_146564061.1">
    <property type="nucleotide sequence ID" value="NZ_SIHJ01000001.1"/>
</dbReference>
<proteinExistence type="predicted"/>
<dbReference type="AlphaFoldDB" id="A0A5C5VFY1"/>
<reference evidence="2 3" key="1">
    <citation type="submission" date="2019-02" db="EMBL/GenBank/DDBJ databases">
        <title>Deep-cultivation of Planctomycetes and their phenomic and genomic characterization uncovers novel biology.</title>
        <authorList>
            <person name="Wiegand S."/>
            <person name="Jogler M."/>
            <person name="Boedeker C."/>
            <person name="Pinto D."/>
            <person name="Vollmers J."/>
            <person name="Rivas-Marin E."/>
            <person name="Kohn T."/>
            <person name="Peeters S.H."/>
            <person name="Heuer A."/>
            <person name="Rast P."/>
            <person name="Oberbeckmann S."/>
            <person name="Bunk B."/>
            <person name="Jeske O."/>
            <person name="Meyerdierks A."/>
            <person name="Storesund J.E."/>
            <person name="Kallscheuer N."/>
            <person name="Luecker S."/>
            <person name="Lage O.M."/>
            <person name="Pohl T."/>
            <person name="Merkel B.J."/>
            <person name="Hornburger P."/>
            <person name="Mueller R.-W."/>
            <person name="Bruemmer F."/>
            <person name="Labrenz M."/>
            <person name="Spormann A.M."/>
            <person name="Op Den Camp H."/>
            <person name="Overmann J."/>
            <person name="Amann R."/>
            <person name="Jetten M.S.M."/>
            <person name="Mascher T."/>
            <person name="Medema M.H."/>
            <person name="Devos D.P."/>
            <person name="Kaster A.-K."/>
            <person name="Ovreas L."/>
            <person name="Rohde M."/>
            <person name="Galperin M.Y."/>
            <person name="Jogler C."/>
        </authorList>
    </citation>
    <scope>NUCLEOTIDE SEQUENCE [LARGE SCALE GENOMIC DNA]</scope>
    <source>
        <strain evidence="2 3">KOR34</strain>
    </source>
</reference>
<dbReference type="EMBL" id="SIHJ01000001">
    <property type="protein sequence ID" value="TWT36830.1"/>
    <property type="molecule type" value="Genomic_DNA"/>
</dbReference>
<keyword evidence="1" id="KW-0732">Signal</keyword>
<evidence type="ECO:0000313" key="3">
    <source>
        <dbReference type="Proteomes" id="UP000316714"/>
    </source>
</evidence>
<name>A0A5C5VFY1_9BACT</name>
<protein>
    <submittedName>
        <fullName evidence="2">Uncharacterized protein</fullName>
    </submittedName>
</protein>
<feature type="chain" id="PRO_5022662234" evidence="1">
    <location>
        <begin position="27"/>
        <end position="414"/>
    </location>
</feature>
<organism evidence="2 3">
    <name type="scientific">Posidoniimonas corsicana</name>
    <dbReference type="NCBI Taxonomy" id="1938618"/>
    <lineage>
        <taxon>Bacteria</taxon>
        <taxon>Pseudomonadati</taxon>
        <taxon>Planctomycetota</taxon>
        <taxon>Planctomycetia</taxon>
        <taxon>Pirellulales</taxon>
        <taxon>Lacipirellulaceae</taxon>
        <taxon>Posidoniimonas</taxon>
    </lineage>
</organism>
<evidence type="ECO:0000313" key="2">
    <source>
        <dbReference type="EMBL" id="TWT36830.1"/>
    </source>
</evidence>
<dbReference type="OrthoDB" id="248327at2"/>
<sequence length="414" mass="46526" precursor="true">MLGRMLKPALLLTLAAVLAPAPPAAAQNLFRRFVPVQRVEADPSESYSLEQTHGPWLIMASTFTGEGAEQQARQVALELRQRLNARSYVHDLKLELDTENVGRGVDKHGNRKQMKYRSGDTVHEWAVLVGDFPNVDDPEAQRMLDNIKRFEPDALKIEEDKPTFQTLAYIRRHQERVIQKVSNAEPHGPMRTAFITRNPLLPKEYFVPKGVDKFVADMNKGVKHSLLDMKGRYTVKVATFAGKAQLQTASLASTRSQRKPDVDPLIEAAENAHLLVEEMRRLNIEAYEFHDRYQSYVTVGSYDEVARIDDQGNLLPTEQMMPVIKAFGAAYNTPSDPLQRATLPSQAASKAAQVESQFKQVFQQKHGQVASGLNPKFARVPPNSKNARVIPFDIHPHVIEAPKRSISGSFSLFR</sequence>